<dbReference type="Proteomes" id="UP001596545">
    <property type="component" value="Unassembled WGS sequence"/>
</dbReference>
<dbReference type="Gene3D" id="3.40.50.300">
    <property type="entry name" value="P-loop containing nucleotide triphosphate hydrolases"/>
    <property type="match status" value="1"/>
</dbReference>
<dbReference type="RefSeq" id="WP_256407336.1">
    <property type="nucleotide sequence ID" value="NZ_JANHDN010000001.1"/>
</dbReference>
<protein>
    <submittedName>
        <fullName evidence="2">Uncharacterized protein</fullName>
    </submittedName>
</protein>
<feature type="region of interest" description="Disordered" evidence="1">
    <location>
        <begin position="1"/>
        <end position="29"/>
    </location>
</feature>
<reference evidence="2 3" key="1">
    <citation type="journal article" date="2019" name="Int. J. Syst. Evol. Microbiol.">
        <title>The Global Catalogue of Microorganisms (GCM) 10K type strain sequencing project: providing services to taxonomists for standard genome sequencing and annotation.</title>
        <authorList>
            <consortium name="The Broad Institute Genomics Platform"/>
            <consortium name="The Broad Institute Genome Sequencing Center for Infectious Disease"/>
            <person name="Wu L."/>
            <person name="Ma J."/>
        </authorList>
    </citation>
    <scope>NUCLEOTIDE SEQUENCE [LARGE SCALE GENOMIC DNA]</scope>
    <source>
        <strain evidence="2 3">CGMCC 1.12554</strain>
    </source>
</reference>
<dbReference type="EMBL" id="JBHTBL010000001">
    <property type="protein sequence ID" value="MFC7323236.1"/>
    <property type="molecule type" value="Genomic_DNA"/>
</dbReference>
<proteinExistence type="predicted"/>
<name>A0ABD6AHA8_9EURY</name>
<sequence length="535" mass="58236">MSSTPATTDDVDGDGPSVRPPEHYATRAKRGDETWLEDAIEDYLGLTVTAAQQRICRALVNNEKVVVVTANGLGKSYILAAIVNVWLLTKYPAIAFGTSGTYAKLKRTFCKPIEALHDNALEGVGLPGTYKQQPPRIEIDGEPEHYFEAASPEDAGELEGVHTAYTLGIIEEADKKAIDKDVLDAMTSLVTDHRDRLIAISNPPVDSTNVVADLMDDPTWETVQLSSFESHNVQVETGEADGPLIDGLATLGKIRDDWESFNDEPWPGIEQARTAHERQKGLDTRWYRRRAGVIPPDTASAYRPYKANTAKQAYTDPAATNYFGSADTTNRPLGTGIDVAGPGSDRTVAITYFRNGDFEVRYTTQDADYPAQETALMHDSRLGGDRYHPVAVDASGEGSGLASYLDDRLPDVHRFGSDKKPLTEGTDDDNPYGLVNYASQRAEALAALGDVLPDATYIDTDLREELVIGGRTIEYGTKTIDSRGEHGAEVVTVNSKEKVEERLGRSPDFLDAAAQAVWAAECTDGGFDPDDAIVF</sequence>
<feature type="compositionally biased region" description="Basic and acidic residues" evidence="1">
    <location>
        <begin position="20"/>
        <end position="29"/>
    </location>
</feature>
<dbReference type="Gene3D" id="3.30.420.240">
    <property type="match status" value="1"/>
</dbReference>
<accession>A0ABD6AHA8</accession>
<evidence type="ECO:0000256" key="1">
    <source>
        <dbReference type="SAM" id="MobiDB-lite"/>
    </source>
</evidence>
<dbReference type="InterPro" id="IPR027417">
    <property type="entry name" value="P-loop_NTPase"/>
</dbReference>
<dbReference type="AlphaFoldDB" id="A0ABD6AHA8"/>
<keyword evidence="3" id="KW-1185">Reference proteome</keyword>
<gene>
    <name evidence="2" type="ORF">ACFQMF_01450</name>
</gene>
<evidence type="ECO:0000313" key="3">
    <source>
        <dbReference type="Proteomes" id="UP001596545"/>
    </source>
</evidence>
<evidence type="ECO:0000313" key="2">
    <source>
        <dbReference type="EMBL" id="MFC7323236.1"/>
    </source>
</evidence>
<comment type="caution">
    <text evidence="2">The sequence shown here is derived from an EMBL/GenBank/DDBJ whole genome shotgun (WGS) entry which is preliminary data.</text>
</comment>
<organism evidence="2 3">
    <name type="scientific">Halorubrum rutilum</name>
    <dbReference type="NCBI Taxonomy" id="1364933"/>
    <lineage>
        <taxon>Archaea</taxon>
        <taxon>Methanobacteriati</taxon>
        <taxon>Methanobacteriota</taxon>
        <taxon>Stenosarchaea group</taxon>
        <taxon>Halobacteria</taxon>
        <taxon>Halobacteriales</taxon>
        <taxon>Haloferacaceae</taxon>
        <taxon>Halorubrum</taxon>
    </lineage>
</organism>